<protein>
    <recommendedName>
        <fullName evidence="1">CdiI immunity protein domain-containing protein</fullName>
    </recommendedName>
</protein>
<evidence type="ECO:0000259" key="1">
    <source>
        <dbReference type="Pfam" id="PF18593"/>
    </source>
</evidence>
<gene>
    <name evidence="2" type="ORF">SAMN04488056_1353</name>
</gene>
<organism evidence="2 3">
    <name type="scientific">Cohaesibacter marisflavi</name>
    <dbReference type="NCBI Taxonomy" id="655353"/>
    <lineage>
        <taxon>Bacteria</taxon>
        <taxon>Pseudomonadati</taxon>
        <taxon>Pseudomonadota</taxon>
        <taxon>Alphaproteobacteria</taxon>
        <taxon>Hyphomicrobiales</taxon>
        <taxon>Cohaesibacteraceae</taxon>
    </lineage>
</organism>
<dbReference type="RefSeq" id="WP_090075781.1">
    <property type="nucleotide sequence ID" value="NZ_FOVR01000035.1"/>
</dbReference>
<sequence length="101" mass="11772">MKKEENQIKQFFGAYFHQDWDIDGDNWEQVIATYLETNDVNEIRNLTVQIDNLIQDIRSNKVDENTFPSNYDCEYNFVADGLSALEWLSRMNAALKDGISS</sequence>
<feature type="domain" description="CdiI immunity protein" evidence="1">
    <location>
        <begin position="7"/>
        <end position="94"/>
    </location>
</feature>
<name>A0A1I5NKY5_9HYPH</name>
<dbReference type="EMBL" id="FOVR01000035">
    <property type="protein sequence ID" value="SFP22473.1"/>
    <property type="molecule type" value="Genomic_DNA"/>
</dbReference>
<dbReference type="OrthoDB" id="3786912at2"/>
<proteinExistence type="predicted"/>
<accession>A0A1I5NKY5</accession>
<evidence type="ECO:0000313" key="3">
    <source>
        <dbReference type="Proteomes" id="UP000199236"/>
    </source>
</evidence>
<dbReference type="Pfam" id="PF18593">
    <property type="entry name" value="CdiI_2"/>
    <property type="match status" value="1"/>
</dbReference>
<reference evidence="2 3" key="1">
    <citation type="submission" date="2016-10" db="EMBL/GenBank/DDBJ databases">
        <authorList>
            <person name="de Groot N.N."/>
        </authorList>
    </citation>
    <scope>NUCLEOTIDE SEQUENCE [LARGE SCALE GENOMIC DNA]</scope>
    <source>
        <strain evidence="2 3">CGMCC 1.9157</strain>
    </source>
</reference>
<keyword evidence="3" id="KW-1185">Reference proteome</keyword>
<evidence type="ECO:0000313" key="2">
    <source>
        <dbReference type="EMBL" id="SFP22473.1"/>
    </source>
</evidence>
<dbReference type="Proteomes" id="UP000199236">
    <property type="component" value="Unassembled WGS sequence"/>
</dbReference>
<dbReference type="AlphaFoldDB" id="A0A1I5NKY5"/>
<dbReference type="InterPro" id="IPR041129">
    <property type="entry name" value="CdiI_2"/>
</dbReference>